<accession>A0A7C9M3V6</accession>
<gene>
    <name evidence="2" type="ORF">GN331_10765</name>
</gene>
<keyword evidence="1" id="KW-1133">Transmembrane helix</keyword>
<proteinExistence type="predicted"/>
<protein>
    <submittedName>
        <fullName evidence="2">Uncharacterized protein</fullName>
    </submittedName>
</protein>
<feature type="transmembrane region" description="Helical" evidence="1">
    <location>
        <begin position="40"/>
        <end position="59"/>
    </location>
</feature>
<comment type="caution">
    <text evidence="2">The sequence shown here is derived from an EMBL/GenBank/DDBJ whole genome shotgun (WGS) entry which is preliminary data.</text>
</comment>
<name>A0A7C9M3V6_9GAMM</name>
<organism evidence="2 3">
    <name type="scientific">Noviluteimonas gilva</name>
    <dbReference type="NCBI Taxonomy" id="2682097"/>
    <lineage>
        <taxon>Bacteria</taxon>
        <taxon>Pseudomonadati</taxon>
        <taxon>Pseudomonadota</taxon>
        <taxon>Gammaproteobacteria</taxon>
        <taxon>Lysobacterales</taxon>
        <taxon>Lysobacteraceae</taxon>
        <taxon>Noviluteimonas</taxon>
    </lineage>
</organism>
<dbReference type="Proteomes" id="UP000479692">
    <property type="component" value="Unassembled WGS sequence"/>
</dbReference>
<dbReference type="RefSeq" id="WP_156641972.1">
    <property type="nucleotide sequence ID" value="NZ_WOXT01000002.1"/>
</dbReference>
<evidence type="ECO:0000256" key="1">
    <source>
        <dbReference type="SAM" id="Phobius"/>
    </source>
</evidence>
<feature type="transmembrane region" description="Helical" evidence="1">
    <location>
        <begin position="16"/>
        <end position="34"/>
    </location>
</feature>
<sequence length="153" mass="15648">MSETFVAPRPNKAGKAAWICLGLAWVAFLLPVPGLGLLGWALNFAAFILAIIAMSNLGAMAGLFQLLSSLLVSPFVYLIGVLIFFGTVSGTPDWAEWTRDHGTFQSAGADAAEEANQAANDADIAAIEAMADAASGAPPAQASVVAPAAASTR</sequence>
<feature type="transmembrane region" description="Helical" evidence="1">
    <location>
        <begin position="66"/>
        <end position="88"/>
    </location>
</feature>
<dbReference type="EMBL" id="WOXT01000002">
    <property type="protein sequence ID" value="MUV14686.1"/>
    <property type="molecule type" value="Genomic_DNA"/>
</dbReference>
<evidence type="ECO:0000313" key="3">
    <source>
        <dbReference type="Proteomes" id="UP000479692"/>
    </source>
</evidence>
<keyword evidence="1" id="KW-0812">Transmembrane</keyword>
<dbReference type="AlphaFoldDB" id="A0A7C9M3V6"/>
<reference evidence="2 3" key="1">
    <citation type="submission" date="2019-12" db="EMBL/GenBank/DDBJ databases">
        <authorList>
            <person name="Xu J."/>
        </authorList>
    </citation>
    <scope>NUCLEOTIDE SEQUENCE [LARGE SCALE GENOMIC DNA]</scope>
    <source>
        <strain evidence="2 3">HX-5-24</strain>
    </source>
</reference>
<keyword evidence="3" id="KW-1185">Reference proteome</keyword>
<evidence type="ECO:0000313" key="2">
    <source>
        <dbReference type="EMBL" id="MUV14686.1"/>
    </source>
</evidence>
<keyword evidence="1" id="KW-0472">Membrane</keyword>